<dbReference type="Pfam" id="PF08282">
    <property type="entry name" value="Hydrolase_3"/>
    <property type="match status" value="1"/>
</dbReference>
<name>A0A9D1W2V4_9FIRM</name>
<dbReference type="InterPro" id="IPR036412">
    <property type="entry name" value="HAD-like_sf"/>
</dbReference>
<organism evidence="1 2">
    <name type="scientific">Candidatus Lachnoclostridium stercoripullorum</name>
    <dbReference type="NCBI Taxonomy" id="2838635"/>
    <lineage>
        <taxon>Bacteria</taxon>
        <taxon>Bacillati</taxon>
        <taxon>Bacillota</taxon>
        <taxon>Clostridia</taxon>
        <taxon>Lachnospirales</taxon>
        <taxon>Lachnospiraceae</taxon>
    </lineage>
</organism>
<dbReference type="InterPro" id="IPR023214">
    <property type="entry name" value="HAD_sf"/>
</dbReference>
<keyword evidence="1" id="KW-0378">Hydrolase</keyword>
<dbReference type="PANTHER" id="PTHR10000">
    <property type="entry name" value="PHOSPHOSERINE PHOSPHATASE"/>
    <property type="match status" value="1"/>
</dbReference>
<feature type="non-terminal residue" evidence="1">
    <location>
        <position position="141"/>
    </location>
</feature>
<comment type="caution">
    <text evidence="1">The sequence shown here is derived from an EMBL/GenBank/DDBJ whole genome shotgun (WGS) entry which is preliminary data.</text>
</comment>
<proteinExistence type="predicted"/>
<dbReference type="AlphaFoldDB" id="A0A9D1W2V4"/>
<dbReference type="GO" id="GO:0016791">
    <property type="term" value="F:phosphatase activity"/>
    <property type="evidence" value="ECO:0007669"/>
    <property type="project" value="TreeGrafter"/>
</dbReference>
<dbReference type="PANTHER" id="PTHR10000:SF8">
    <property type="entry name" value="HAD SUPERFAMILY HYDROLASE-LIKE, TYPE 3"/>
    <property type="match status" value="1"/>
</dbReference>
<dbReference type="Proteomes" id="UP000886780">
    <property type="component" value="Unassembled WGS sequence"/>
</dbReference>
<dbReference type="Gene3D" id="3.40.50.1000">
    <property type="entry name" value="HAD superfamily/HAD-like"/>
    <property type="match status" value="1"/>
</dbReference>
<accession>A0A9D1W2V4</accession>
<sequence length="141" mass="15958">MSKIQAAVFDVDGTLLDYHDKKIHDSTVKAVRRLKEDGTVIIIASGRSYPLLGREVCSYRFTFDQTKTVVEISKAYGCGLLLKYNDHSYLYNKSDEMFQVFNNIGLSRDAFIECPSMDHHRGELSHLLGLDSRQCIAFGDS</sequence>
<dbReference type="SUPFAM" id="SSF56784">
    <property type="entry name" value="HAD-like"/>
    <property type="match status" value="1"/>
</dbReference>
<evidence type="ECO:0000313" key="1">
    <source>
        <dbReference type="EMBL" id="HIX51498.1"/>
    </source>
</evidence>
<reference evidence="1" key="1">
    <citation type="journal article" date="2021" name="PeerJ">
        <title>Extensive microbial diversity within the chicken gut microbiome revealed by metagenomics and culture.</title>
        <authorList>
            <person name="Gilroy R."/>
            <person name="Ravi A."/>
            <person name="Getino M."/>
            <person name="Pursley I."/>
            <person name="Horton D.L."/>
            <person name="Alikhan N.F."/>
            <person name="Baker D."/>
            <person name="Gharbi K."/>
            <person name="Hall N."/>
            <person name="Watson M."/>
            <person name="Adriaenssens E.M."/>
            <person name="Foster-Nyarko E."/>
            <person name="Jarju S."/>
            <person name="Secka A."/>
            <person name="Antonio M."/>
            <person name="Oren A."/>
            <person name="Chaudhuri R.R."/>
            <person name="La Ragione R."/>
            <person name="Hildebrand F."/>
            <person name="Pallen M.J."/>
        </authorList>
    </citation>
    <scope>NUCLEOTIDE SEQUENCE</scope>
    <source>
        <strain evidence="1">ChiGjej4B4-12881</strain>
    </source>
</reference>
<dbReference type="GO" id="GO:0005829">
    <property type="term" value="C:cytosol"/>
    <property type="evidence" value="ECO:0007669"/>
    <property type="project" value="TreeGrafter"/>
</dbReference>
<evidence type="ECO:0000313" key="2">
    <source>
        <dbReference type="Proteomes" id="UP000886780"/>
    </source>
</evidence>
<dbReference type="EMBL" id="DXEU01000028">
    <property type="protein sequence ID" value="HIX51498.1"/>
    <property type="molecule type" value="Genomic_DNA"/>
</dbReference>
<protein>
    <submittedName>
        <fullName evidence="1">HAD family hydrolase</fullName>
    </submittedName>
</protein>
<dbReference type="GO" id="GO:0000287">
    <property type="term" value="F:magnesium ion binding"/>
    <property type="evidence" value="ECO:0007669"/>
    <property type="project" value="TreeGrafter"/>
</dbReference>
<gene>
    <name evidence="1" type="ORF">IAA28_01680</name>
</gene>
<reference evidence="1" key="2">
    <citation type="submission" date="2021-04" db="EMBL/GenBank/DDBJ databases">
        <authorList>
            <person name="Gilroy R."/>
        </authorList>
    </citation>
    <scope>NUCLEOTIDE SEQUENCE</scope>
    <source>
        <strain evidence="1">ChiGjej4B4-12881</strain>
    </source>
</reference>